<dbReference type="OrthoDB" id="6338576at2759"/>
<organism evidence="2 3">
    <name type="scientific">Allacma fusca</name>
    <dbReference type="NCBI Taxonomy" id="39272"/>
    <lineage>
        <taxon>Eukaryota</taxon>
        <taxon>Metazoa</taxon>
        <taxon>Ecdysozoa</taxon>
        <taxon>Arthropoda</taxon>
        <taxon>Hexapoda</taxon>
        <taxon>Collembola</taxon>
        <taxon>Symphypleona</taxon>
        <taxon>Sminthuridae</taxon>
        <taxon>Allacma</taxon>
    </lineage>
</organism>
<dbReference type="EMBL" id="CAJVCH010444871">
    <property type="protein sequence ID" value="CAG7819276.1"/>
    <property type="molecule type" value="Genomic_DNA"/>
</dbReference>
<dbReference type="InterPro" id="IPR031993">
    <property type="entry name" value="DUF4789"/>
</dbReference>
<dbReference type="Pfam" id="PF16033">
    <property type="entry name" value="DUF4789"/>
    <property type="match status" value="1"/>
</dbReference>
<name>A0A8J2KT08_9HEXA</name>
<dbReference type="Proteomes" id="UP000708208">
    <property type="component" value="Unassembled WGS sequence"/>
</dbReference>
<protein>
    <recommendedName>
        <fullName evidence="1">DUF4789 domain-containing protein</fullName>
    </recommendedName>
</protein>
<proteinExistence type="predicted"/>
<evidence type="ECO:0000313" key="3">
    <source>
        <dbReference type="Proteomes" id="UP000708208"/>
    </source>
</evidence>
<dbReference type="PANTHER" id="PTHR21177:SF4">
    <property type="entry name" value="IP06524P"/>
    <property type="match status" value="1"/>
</dbReference>
<evidence type="ECO:0000313" key="2">
    <source>
        <dbReference type="EMBL" id="CAG7819276.1"/>
    </source>
</evidence>
<keyword evidence="3" id="KW-1185">Reference proteome</keyword>
<evidence type="ECO:0000259" key="1">
    <source>
        <dbReference type="Pfam" id="PF16033"/>
    </source>
</evidence>
<comment type="caution">
    <text evidence="2">The sequence shown here is derived from an EMBL/GenBank/DDBJ whole genome shotgun (WGS) entry which is preliminary data.</text>
</comment>
<gene>
    <name evidence="2" type="ORF">AFUS01_LOCUS29736</name>
</gene>
<feature type="domain" description="DUF4789" evidence="1">
    <location>
        <begin position="149"/>
        <end position="236"/>
    </location>
</feature>
<accession>A0A8J2KT08</accession>
<sequence length="252" mass="28294">MTRKASFSAKYLTNSKSIYKQVTFCKSTVIRPNSLKLQMMLPGISNLAIATLTLKVTLGWSSIFGPGVHAFQIRTDTEGSKIAFTDRLQSDTVLQPTPRRLCNAGVYLNQTGKCYAPNSEGPCGALMKVTLSSGNKLIGTCTCKTYSPRWLTNCETRPTLVWRTDNKCYFMFDQGPCNQGEWLIMSEENGPICQRIPCPEKYNRDAPLFDGFNDPYLNFTFEYRGNCYTTQTQGFCPSDTQVAYFPKKKSTS</sequence>
<dbReference type="PANTHER" id="PTHR21177">
    <property type="entry name" value="IP06524P-RELATED"/>
    <property type="match status" value="1"/>
</dbReference>
<reference evidence="2" key="1">
    <citation type="submission" date="2021-06" db="EMBL/GenBank/DDBJ databases">
        <authorList>
            <person name="Hodson N. C."/>
            <person name="Mongue J. A."/>
            <person name="Jaron S. K."/>
        </authorList>
    </citation>
    <scope>NUCLEOTIDE SEQUENCE</scope>
</reference>
<dbReference type="AlphaFoldDB" id="A0A8J2KT08"/>